<keyword evidence="3" id="KW-1185">Reference proteome</keyword>
<organism evidence="2 3">
    <name type="scientific">Gottschalkia acidurici (strain ATCC 7906 / DSM 604 / BCRC 14475 / CIP 104303 / KCTC 5404 / NCIMB 10678 / 9a)</name>
    <name type="common">Clostridium acidurici</name>
    <dbReference type="NCBI Taxonomy" id="1128398"/>
    <lineage>
        <taxon>Bacteria</taxon>
        <taxon>Bacillati</taxon>
        <taxon>Bacillota</taxon>
        <taxon>Tissierellia</taxon>
        <taxon>Tissierellales</taxon>
        <taxon>Gottschalkiaceae</taxon>
        <taxon>Gottschalkia</taxon>
    </lineage>
</organism>
<dbReference type="OrthoDB" id="9806395at2"/>
<proteinExistence type="predicted"/>
<dbReference type="SUPFAM" id="SSF53300">
    <property type="entry name" value="vWA-like"/>
    <property type="match status" value="2"/>
</dbReference>
<sequence>MTKEIQFKQIVLVTDGESNLGLNPIKVSEDGNKRGITISTIGITSDLEREESITEIKSIAEAGGGIWEHTNIKDLDTTMSMVTMKSVYKTIEEAVNKELKNIVGTELEEMHPSSRKKITDLIDKLGDEVNIECCVVIDCSGSMKDKIDIAKSSVLNLLRILNSRKGKTEISVIGYPYSKAEAYKVLCGFTENIIDLEKGLQKIQIGGQTPTGTALKGAIELLTEDIEYNIDEFEEGILQSSIV</sequence>
<dbReference type="KEGG" id="cad:Curi_c23710"/>
<protein>
    <recommendedName>
        <fullName evidence="1">VWFA domain-containing protein</fullName>
    </recommendedName>
</protein>
<reference evidence="2 3" key="1">
    <citation type="journal article" date="2012" name="PLoS ONE">
        <title>The purine-utilizing bacterium Clostridium acidurici 9a: a genome-guided metabolic reconsideration.</title>
        <authorList>
            <person name="Hartwich K."/>
            <person name="Poehlein A."/>
            <person name="Daniel R."/>
        </authorList>
    </citation>
    <scope>NUCLEOTIDE SEQUENCE [LARGE SCALE GENOMIC DNA]</scope>
    <source>
        <strain evidence="3">ATCC 7906 / DSM 604 / BCRC 14475 / CIP 104303 / KCTC 5404 / NCIMB 10678 / 9a</strain>
    </source>
</reference>
<dbReference type="EMBL" id="CP003326">
    <property type="protein sequence ID" value="AFS79366.1"/>
    <property type="molecule type" value="Genomic_DNA"/>
</dbReference>
<accession>K0B498</accession>
<dbReference type="Proteomes" id="UP000006094">
    <property type="component" value="Chromosome"/>
</dbReference>
<dbReference type="Gene3D" id="3.40.50.410">
    <property type="entry name" value="von Willebrand factor, type A domain"/>
    <property type="match status" value="1"/>
</dbReference>
<dbReference type="RefSeq" id="WP_014968500.1">
    <property type="nucleotide sequence ID" value="NC_018664.1"/>
</dbReference>
<evidence type="ECO:0000313" key="2">
    <source>
        <dbReference type="EMBL" id="AFS79366.1"/>
    </source>
</evidence>
<dbReference type="AlphaFoldDB" id="K0B498"/>
<feature type="domain" description="VWFA" evidence="1">
    <location>
        <begin position="1"/>
        <end position="91"/>
    </location>
</feature>
<dbReference type="eggNOG" id="COG1240">
    <property type="taxonomic scope" value="Bacteria"/>
</dbReference>
<evidence type="ECO:0000313" key="3">
    <source>
        <dbReference type="Proteomes" id="UP000006094"/>
    </source>
</evidence>
<feature type="domain" description="VWFA" evidence="1">
    <location>
        <begin position="132"/>
        <end position="243"/>
    </location>
</feature>
<gene>
    <name evidence="2" type="ordered locus">Curi_c23710</name>
</gene>
<dbReference type="PROSITE" id="PS50234">
    <property type="entry name" value="VWFA"/>
    <property type="match status" value="2"/>
</dbReference>
<dbReference type="InterPro" id="IPR002035">
    <property type="entry name" value="VWF_A"/>
</dbReference>
<dbReference type="InterPro" id="IPR036465">
    <property type="entry name" value="vWFA_dom_sf"/>
</dbReference>
<name>K0B498_GOTA9</name>
<dbReference type="Pfam" id="PF13519">
    <property type="entry name" value="VWA_2"/>
    <property type="match status" value="1"/>
</dbReference>
<evidence type="ECO:0000259" key="1">
    <source>
        <dbReference type="PROSITE" id="PS50234"/>
    </source>
</evidence>
<dbReference type="STRING" id="1128398.Curi_c23710"/>
<dbReference type="HOGENOM" id="CLU_1159192_0_0_9"/>
<dbReference type="CDD" id="cd00198">
    <property type="entry name" value="vWFA"/>
    <property type="match status" value="1"/>
</dbReference>